<feature type="region of interest" description="Disordered" evidence="1">
    <location>
        <begin position="29"/>
        <end position="58"/>
    </location>
</feature>
<proteinExistence type="predicted"/>
<reference evidence="2" key="1">
    <citation type="submission" date="2014-09" db="EMBL/GenBank/DDBJ databases">
        <authorList>
            <person name="Magalhaes I.L.F."/>
            <person name="Oliveira U."/>
            <person name="Santos F.R."/>
            <person name="Vidigal T.H.D.A."/>
            <person name="Brescovit A.D."/>
            <person name="Santos A.J."/>
        </authorList>
    </citation>
    <scope>NUCLEOTIDE SEQUENCE</scope>
    <source>
        <tissue evidence="2">Shoot tissue taken approximately 20 cm above the soil surface</tissue>
    </source>
</reference>
<organism evidence="2">
    <name type="scientific">Arundo donax</name>
    <name type="common">Giant reed</name>
    <name type="synonym">Donax arundinaceus</name>
    <dbReference type="NCBI Taxonomy" id="35708"/>
    <lineage>
        <taxon>Eukaryota</taxon>
        <taxon>Viridiplantae</taxon>
        <taxon>Streptophyta</taxon>
        <taxon>Embryophyta</taxon>
        <taxon>Tracheophyta</taxon>
        <taxon>Spermatophyta</taxon>
        <taxon>Magnoliopsida</taxon>
        <taxon>Liliopsida</taxon>
        <taxon>Poales</taxon>
        <taxon>Poaceae</taxon>
        <taxon>PACMAD clade</taxon>
        <taxon>Arundinoideae</taxon>
        <taxon>Arundineae</taxon>
        <taxon>Arundo</taxon>
    </lineage>
</organism>
<sequence length="58" mass="6411">MGIQLAASETGTTVATFCTFRASPRYRQTTYPPRSSIRTAFGTSSPWPNRCRTPRALS</sequence>
<accession>A0A0A9H6T8</accession>
<protein>
    <submittedName>
        <fullName evidence="2">Uncharacterized protein</fullName>
    </submittedName>
</protein>
<dbReference type="AlphaFoldDB" id="A0A0A9H6T8"/>
<feature type="compositionally biased region" description="Polar residues" evidence="1">
    <location>
        <begin position="29"/>
        <end position="47"/>
    </location>
</feature>
<name>A0A0A9H6T8_ARUDO</name>
<evidence type="ECO:0000313" key="2">
    <source>
        <dbReference type="EMBL" id="JAE32467.1"/>
    </source>
</evidence>
<evidence type="ECO:0000256" key="1">
    <source>
        <dbReference type="SAM" id="MobiDB-lite"/>
    </source>
</evidence>
<reference evidence="2" key="2">
    <citation type="journal article" date="2015" name="Data Brief">
        <title>Shoot transcriptome of the giant reed, Arundo donax.</title>
        <authorList>
            <person name="Barrero R.A."/>
            <person name="Guerrero F.D."/>
            <person name="Moolhuijzen P."/>
            <person name="Goolsby J.A."/>
            <person name="Tidwell J."/>
            <person name="Bellgard S.E."/>
            <person name="Bellgard M.I."/>
        </authorList>
    </citation>
    <scope>NUCLEOTIDE SEQUENCE</scope>
    <source>
        <tissue evidence="2">Shoot tissue taken approximately 20 cm above the soil surface</tissue>
    </source>
</reference>
<dbReference type="EMBL" id="GBRH01165429">
    <property type="protein sequence ID" value="JAE32467.1"/>
    <property type="molecule type" value="Transcribed_RNA"/>
</dbReference>